<dbReference type="Proteomes" id="UP001604277">
    <property type="component" value="Unassembled WGS sequence"/>
</dbReference>
<protein>
    <submittedName>
        <fullName evidence="2">Transcription factor TCP23</fullName>
    </submittedName>
</protein>
<evidence type="ECO:0000313" key="3">
    <source>
        <dbReference type="Proteomes" id="UP001604277"/>
    </source>
</evidence>
<reference evidence="3" key="1">
    <citation type="submission" date="2024-07" db="EMBL/GenBank/DDBJ databases">
        <title>Two chromosome-level genome assemblies of Korean endemic species Abeliophyllum distichum and Forsythia ovata (Oleaceae).</title>
        <authorList>
            <person name="Jang H."/>
        </authorList>
    </citation>
    <scope>NUCLEOTIDE SEQUENCE [LARGE SCALE GENOMIC DNA]</scope>
</reference>
<sequence length="233" mass="26028">MVRKLNCGPIQLLDFKSTIPKRSGNIKNAGDQVLYETMKSHSVENILPPHKDKFRARLKHDEFNLVDLDTSDDGDDVDGNENLGDASKANFDFSMTETPSFAQCERVGEFMTEIPESLPYFFEFIYKPAGSISTIPPNFSTLNVSLHSNGTTISAPPSKRVHLFFGSDTRMLGFHHQLSSNTGYRQDPDESYLKEQFREYSSGVTFPSASKLGTGVQDKKSGTQVQHRPLISP</sequence>
<dbReference type="AlphaFoldDB" id="A0ABD1SNK7"/>
<evidence type="ECO:0000256" key="1">
    <source>
        <dbReference type="SAM" id="MobiDB-lite"/>
    </source>
</evidence>
<comment type="caution">
    <text evidence="2">The sequence shown here is derived from an EMBL/GenBank/DDBJ whole genome shotgun (WGS) entry which is preliminary data.</text>
</comment>
<proteinExistence type="predicted"/>
<gene>
    <name evidence="2" type="ORF">Fot_36144</name>
</gene>
<evidence type="ECO:0000313" key="2">
    <source>
        <dbReference type="EMBL" id="KAL2502296.1"/>
    </source>
</evidence>
<feature type="region of interest" description="Disordered" evidence="1">
    <location>
        <begin position="205"/>
        <end position="233"/>
    </location>
</feature>
<accession>A0ABD1SNK7</accession>
<organism evidence="2 3">
    <name type="scientific">Forsythia ovata</name>
    <dbReference type="NCBI Taxonomy" id="205694"/>
    <lineage>
        <taxon>Eukaryota</taxon>
        <taxon>Viridiplantae</taxon>
        <taxon>Streptophyta</taxon>
        <taxon>Embryophyta</taxon>
        <taxon>Tracheophyta</taxon>
        <taxon>Spermatophyta</taxon>
        <taxon>Magnoliopsida</taxon>
        <taxon>eudicotyledons</taxon>
        <taxon>Gunneridae</taxon>
        <taxon>Pentapetalae</taxon>
        <taxon>asterids</taxon>
        <taxon>lamiids</taxon>
        <taxon>Lamiales</taxon>
        <taxon>Oleaceae</taxon>
        <taxon>Forsythieae</taxon>
        <taxon>Forsythia</taxon>
    </lineage>
</organism>
<keyword evidence="3" id="KW-1185">Reference proteome</keyword>
<dbReference type="EMBL" id="JBFOLJ010000010">
    <property type="protein sequence ID" value="KAL2502296.1"/>
    <property type="molecule type" value="Genomic_DNA"/>
</dbReference>
<name>A0ABD1SNK7_9LAMI</name>